<dbReference type="InterPro" id="IPR050090">
    <property type="entry name" value="Tyrosine_recombinase_XerCD"/>
</dbReference>
<dbReference type="InterPro" id="IPR013762">
    <property type="entry name" value="Integrase-like_cat_sf"/>
</dbReference>
<keyword evidence="2 4" id="KW-0238">DNA-binding</keyword>
<dbReference type="GO" id="GO:0006310">
    <property type="term" value="P:DNA recombination"/>
    <property type="evidence" value="ECO:0007669"/>
    <property type="project" value="UniProtKB-KW"/>
</dbReference>
<dbReference type="PROSITE" id="PS51900">
    <property type="entry name" value="CB"/>
    <property type="match status" value="1"/>
</dbReference>
<evidence type="ECO:0000256" key="1">
    <source>
        <dbReference type="ARBA" id="ARBA00008857"/>
    </source>
</evidence>
<evidence type="ECO:0000256" key="2">
    <source>
        <dbReference type="ARBA" id="ARBA00023125"/>
    </source>
</evidence>
<dbReference type="InterPro" id="IPR002104">
    <property type="entry name" value="Integrase_catalytic"/>
</dbReference>
<evidence type="ECO:0000259" key="5">
    <source>
        <dbReference type="PROSITE" id="PS51898"/>
    </source>
</evidence>
<dbReference type="Gene3D" id="1.10.150.130">
    <property type="match status" value="1"/>
</dbReference>
<dbReference type="InterPro" id="IPR044068">
    <property type="entry name" value="CB"/>
</dbReference>
<dbReference type="GO" id="GO:0015074">
    <property type="term" value="P:DNA integration"/>
    <property type="evidence" value="ECO:0007669"/>
    <property type="project" value="InterPro"/>
</dbReference>
<comment type="caution">
    <text evidence="7">The sequence shown here is derived from an EMBL/GenBank/DDBJ whole genome shotgun (WGS) entry which is preliminary data.</text>
</comment>
<dbReference type="PANTHER" id="PTHR30349:SF41">
    <property type="entry name" value="INTEGRASE_RECOMBINASE PROTEIN MJ0367-RELATED"/>
    <property type="match status" value="1"/>
</dbReference>
<dbReference type="InterPro" id="IPR011010">
    <property type="entry name" value="DNA_brk_join_enz"/>
</dbReference>
<dbReference type="Gene3D" id="1.10.443.10">
    <property type="entry name" value="Intergrase catalytic core"/>
    <property type="match status" value="1"/>
</dbReference>
<dbReference type="Proteomes" id="UP000076603">
    <property type="component" value="Unassembled WGS sequence"/>
</dbReference>
<dbReference type="Pfam" id="PF12728">
    <property type="entry name" value="HTH_17"/>
    <property type="match status" value="1"/>
</dbReference>
<evidence type="ECO:0000313" key="7">
    <source>
        <dbReference type="EMBL" id="KZL88977.1"/>
    </source>
</evidence>
<evidence type="ECO:0000256" key="4">
    <source>
        <dbReference type="PROSITE-ProRule" id="PRU01248"/>
    </source>
</evidence>
<dbReference type="PROSITE" id="PS51898">
    <property type="entry name" value="TYR_RECOMBINASE"/>
    <property type="match status" value="1"/>
</dbReference>
<dbReference type="Gene3D" id="1.10.1660.10">
    <property type="match status" value="1"/>
</dbReference>
<gene>
    <name evidence="7" type="primary">xerC_14</name>
    <name evidence="7" type="ORF">CLMAG_56750</name>
</gene>
<keyword evidence="8" id="KW-1185">Reference proteome</keyword>
<dbReference type="SUPFAM" id="SSF56349">
    <property type="entry name" value="DNA breaking-rejoining enzymes"/>
    <property type="match status" value="2"/>
</dbReference>
<evidence type="ECO:0000259" key="6">
    <source>
        <dbReference type="PROSITE" id="PS51900"/>
    </source>
</evidence>
<evidence type="ECO:0000313" key="8">
    <source>
        <dbReference type="Proteomes" id="UP000076603"/>
    </source>
</evidence>
<evidence type="ECO:0000256" key="3">
    <source>
        <dbReference type="ARBA" id="ARBA00023172"/>
    </source>
</evidence>
<protein>
    <submittedName>
        <fullName evidence="7">Tyrosine recombinase XerC</fullName>
    </submittedName>
</protein>
<proteinExistence type="inferred from homology"/>
<dbReference type="AlphaFoldDB" id="A0A162QUB6"/>
<accession>A0A162QUB6</accession>
<dbReference type="STRING" id="1121326.CLMAG_56750"/>
<dbReference type="Pfam" id="PF00589">
    <property type="entry name" value="Phage_integrase"/>
    <property type="match status" value="1"/>
</dbReference>
<dbReference type="InterPro" id="IPR041657">
    <property type="entry name" value="HTH_17"/>
</dbReference>
<name>A0A162QUB6_9CLOT</name>
<dbReference type="GO" id="GO:0003677">
    <property type="term" value="F:DNA binding"/>
    <property type="evidence" value="ECO:0007669"/>
    <property type="project" value="UniProtKB-UniRule"/>
</dbReference>
<dbReference type="EMBL" id="LWAE01000012">
    <property type="protein sequence ID" value="KZL88977.1"/>
    <property type="molecule type" value="Genomic_DNA"/>
</dbReference>
<feature type="domain" description="Tyr recombinase" evidence="5">
    <location>
        <begin position="107"/>
        <end position="274"/>
    </location>
</feature>
<dbReference type="PATRIC" id="fig|1121326.3.peg.5730"/>
<organism evidence="7 8">
    <name type="scientific">Clostridium magnum DSM 2767</name>
    <dbReference type="NCBI Taxonomy" id="1121326"/>
    <lineage>
        <taxon>Bacteria</taxon>
        <taxon>Bacillati</taxon>
        <taxon>Bacillota</taxon>
        <taxon>Clostridia</taxon>
        <taxon>Eubacteriales</taxon>
        <taxon>Clostridiaceae</taxon>
        <taxon>Clostridium</taxon>
    </lineage>
</organism>
<comment type="similarity">
    <text evidence="1">Belongs to the 'phage' integrase family.</text>
</comment>
<sequence>MSLIIKYNSYLLKQDYSENTLNLYQYYLKKFMHWHQEEMKRPLGHSKLEKSTVTQYIQYLSSKYSTGYVNSYIKFIVSYNKFLINEGIQEKMVATNDLIIKTPKKKVEKVKISERDVEALLMEVCSNDSIKNSTMLCLIAYAGLRPSEVVELQLTDIDFDNRKIYISGKYKRDIAMNSAVENSLKLYLRDEEIIKDYLFTNERDMKYTSTGIHWILRKNRSNPNVTITNLRNFYILKLKSQGYSEKEIDEILGYSTRKKDYTNKKIKEMLTVKQFAELFGAAPSTIVKWCNSNKIESYKNYWGHRRIPCSEAERLKNENKYLVDKKYIENFFQELVLKGKFKVSIILMLIAYAGFNETEILDIKKENVNIEKKVIIIGDSKEKHVPPVIVEPLIQYLMEVPGDQKYLFVNKFGKKHVKHNIKDLLRGNCKDPNITLSVLKKHRSIK</sequence>
<feature type="domain" description="Core-binding (CB)" evidence="6">
    <location>
        <begin position="1"/>
        <end position="84"/>
    </location>
</feature>
<dbReference type="InterPro" id="IPR010998">
    <property type="entry name" value="Integrase_recombinase_N"/>
</dbReference>
<reference evidence="7 8" key="1">
    <citation type="submission" date="2016-04" db="EMBL/GenBank/DDBJ databases">
        <title>Genome sequence of Clostridium magnum DSM 2767.</title>
        <authorList>
            <person name="Poehlein A."/>
            <person name="Uhlig R."/>
            <person name="Fischer R."/>
            <person name="Bahl H."/>
            <person name="Daniel R."/>
        </authorList>
    </citation>
    <scope>NUCLEOTIDE SEQUENCE [LARGE SCALE GENOMIC DNA]</scope>
    <source>
        <strain evidence="7 8">DSM 2767</strain>
    </source>
</reference>
<dbReference type="PANTHER" id="PTHR30349">
    <property type="entry name" value="PHAGE INTEGRASE-RELATED"/>
    <property type="match status" value="1"/>
</dbReference>
<dbReference type="RefSeq" id="WP_066630189.1">
    <property type="nucleotide sequence ID" value="NZ_FQXL01000020.1"/>
</dbReference>
<dbReference type="CDD" id="cd00397">
    <property type="entry name" value="DNA_BRE_C"/>
    <property type="match status" value="1"/>
</dbReference>
<keyword evidence="3" id="KW-0233">DNA recombination</keyword>